<dbReference type="InterPro" id="IPR019748">
    <property type="entry name" value="FERM_central"/>
</dbReference>
<reference evidence="3" key="1">
    <citation type="submission" date="2021-12" db="EMBL/GenBank/DDBJ databases">
        <authorList>
            <person name="King R."/>
        </authorList>
    </citation>
    <scope>NUCLEOTIDE SEQUENCE</scope>
</reference>
<dbReference type="GO" id="GO:0005737">
    <property type="term" value="C:cytoplasm"/>
    <property type="evidence" value="ECO:0007669"/>
    <property type="project" value="TreeGrafter"/>
</dbReference>
<reference evidence="3" key="2">
    <citation type="submission" date="2022-10" db="EMBL/GenBank/DDBJ databases">
        <authorList>
            <consortium name="ENA_rothamsted_submissions"/>
            <consortium name="culmorum"/>
            <person name="King R."/>
        </authorList>
    </citation>
    <scope>NUCLEOTIDE SEQUENCE</scope>
</reference>
<dbReference type="GO" id="GO:0098609">
    <property type="term" value="P:cell-cell adhesion"/>
    <property type="evidence" value="ECO:0007669"/>
    <property type="project" value="TreeGrafter"/>
</dbReference>
<dbReference type="InterPro" id="IPR036476">
    <property type="entry name" value="Talin_cent_sf"/>
</dbReference>
<evidence type="ECO:0000313" key="4">
    <source>
        <dbReference type="Proteomes" id="UP001153714"/>
    </source>
</evidence>
<dbReference type="SMART" id="SM01244">
    <property type="entry name" value="IRS"/>
    <property type="match status" value="1"/>
</dbReference>
<evidence type="ECO:0000256" key="1">
    <source>
        <dbReference type="SAM" id="Coils"/>
    </source>
</evidence>
<evidence type="ECO:0000313" key="3">
    <source>
        <dbReference type="EMBL" id="CAG9796242.1"/>
    </source>
</evidence>
<dbReference type="InterPro" id="IPR035963">
    <property type="entry name" value="FERM_2"/>
</dbReference>
<dbReference type="InterPro" id="IPR000299">
    <property type="entry name" value="FERM_domain"/>
</dbReference>
<dbReference type="SUPFAM" id="SSF50729">
    <property type="entry name" value="PH domain-like"/>
    <property type="match status" value="1"/>
</dbReference>
<dbReference type="AlphaFoldDB" id="A0A9N9RGH4"/>
<dbReference type="Gene3D" id="1.20.80.10">
    <property type="match status" value="1"/>
</dbReference>
<dbReference type="GO" id="GO:0030036">
    <property type="term" value="P:actin cytoskeleton organization"/>
    <property type="evidence" value="ECO:0007669"/>
    <property type="project" value="TreeGrafter"/>
</dbReference>
<dbReference type="PANTHER" id="PTHR19981">
    <property type="entry name" value="TALIN"/>
    <property type="match status" value="1"/>
</dbReference>
<proteinExistence type="predicted"/>
<dbReference type="FunFam" id="2.30.29.30:FF:000028">
    <property type="entry name" value="Talin 2"/>
    <property type="match status" value="1"/>
</dbReference>
<dbReference type="PROSITE" id="PS50057">
    <property type="entry name" value="FERM_3"/>
    <property type="match status" value="1"/>
</dbReference>
<keyword evidence="4" id="KW-1185">Reference proteome</keyword>
<dbReference type="OrthoDB" id="10262320at2759"/>
<dbReference type="Proteomes" id="UP001153714">
    <property type="component" value="Chromosome 8"/>
</dbReference>
<dbReference type="Gene3D" id="1.20.120.230">
    <property type="entry name" value="Alpha-catenin/vinculin-like"/>
    <property type="match status" value="2"/>
</dbReference>
<dbReference type="InterPro" id="IPR011993">
    <property type="entry name" value="PH-like_dom_sf"/>
</dbReference>
<evidence type="ECO:0000259" key="2">
    <source>
        <dbReference type="PROSITE" id="PS50057"/>
    </source>
</evidence>
<dbReference type="GO" id="GO:0005886">
    <property type="term" value="C:plasma membrane"/>
    <property type="evidence" value="ECO:0007669"/>
    <property type="project" value="TreeGrafter"/>
</dbReference>
<dbReference type="EMBL" id="OU893339">
    <property type="protein sequence ID" value="CAG9796242.1"/>
    <property type="molecule type" value="Genomic_DNA"/>
</dbReference>
<dbReference type="Pfam" id="PF02174">
    <property type="entry name" value="IRS"/>
    <property type="match status" value="1"/>
</dbReference>
<dbReference type="InterPro" id="IPR014352">
    <property type="entry name" value="FERM/acyl-CoA-bd_prot_sf"/>
</dbReference>
<protein>
    <recommendedName>
        <fullName evidence="2">FERM domain-containing protein</fullName>
    </recommendedName>
</protein>
<accession>A0A9N9RGH4</accession>
<name>A0A9N9RGH4_9NEOP</name>
<dbReference type="SUPFAM" id="SSF47031">
    <property type="entry name" value="Second domain of FERM"/>
    <property type="match status" value="1"/>
</dbReference>
<feature type="coiled-coil region" evidence="1">
    <location>
        <begin position="1006"/>
        <end position="1033"/>
    </location>
</feature>
<dbReference type="Gene3D" id="2.30.29.30">
    <property type="entry name" value="Pleckstrin-homology domain (PH domain)/Phosphotyrosine-binding domain (PTB)"/>
    <property type="match status" value="1"/>
</dbReference>
<dbReference type="CDD" id="cd14473">
    <property type="entry name" value="FERM_B-lobe"/>
    <property type="match status" value="1"/>
</dbReference>
<feature type="domain" description="FERM" evidence="2">
    <location>
        <begin position="1"/>
        <end position="181"/>
    </location>
</feature>
<sequence>MPIKVHVNITVEFAGIQCQIHYGDFQEDKHKPGLIENLNEYLPEQYSSSWGIEKKILKEFRRHHGLSQIEAKFLYTKTARDLPTYGVTFFLVKEKQKGKKKLVPRLLGINAESILRLDEVTKEILQVWPLTQVKTYHAGKTETFTLNFGDYSDKEYSVKTNDAHRIRDILQGYIDIIRKRMEANYNLNQTEHYAICEDNVQASRGHIMERIEHKPSKIVEESFVGPSQIFTYEPGRAIAQGTQIVTVQQLVINAKGNNQQTVLVGEVPMRKGMSLEFVRKLNRLNSNSVKIVTLLTEPNQANLSEAVNIFNSMDADMPSLIEGVNEAAEKETDEEAKKKLLNDLQELVDHMRALSDNINTNVNPEEAQDISKRIADLSIQMCCALDPRMKKRGEFCRRSRKSFIKDEKMDASLRRASCLVAAQHTTETIQQVKQHLDEEYQGPKLDPADVEELEKSAANKMAKLNAAVALNLMAYADTQNIDYAVAVTSMNTINELLPKLAKAIIDIEFLIDAKALASVKDGKDREAFLEAIQSLCDAVKLVCLAADPDDYQKMQNAVKDYGRASDKLLFTFRRGGNRNTDKEKEILDLSKEVAEKNKLLLDKSNELAGLVSEPEAAMLEDASGRCAQAARDIITCAELSAACIAEPHCRSALKASAENLSSSVQHLALTWRPMLERDDTKHLAPQLRDRTMDLAKALDKLKGAFAGMDDVPEEPDKRMVNQKVMFVKSVAAAKDKMNAAETEFNVPLTEVSKNETEEEIQNRLTQKLAQLNAALAALVTATAGNNNVLFKSRRSTNDVLCDTGKCFNIDRDKPDYETAELAINTIGELMPDIVRDGKLLSADKDVASREKMMNELKALCKATKNICDSTDNGNLNDVHGAASKFAASSGKLFYVFNPRARRDNEHKIADISSSVDEKASQLMAAVQDLSQRVDAEAAVDLEIAGSKAADAAAALHTAVSVTAPYIEDPRCQEALLSAIDSSSHANQNLSLAWMNLLKNPRYKDLGDSLDEKRLQLERELDRLRKACRDIGAARRASAERSLDAGRRHVLVGTYLHGSLAAHFVRFELDFLP</sequence>
<organism evidence="3 4">
    <name type="scientific">Diatraea saccharalis</name>
    <name type="common">sugarcane borer</name>
    <dbReference type="NCBI Taxonomy" id="40085"/>
    <lineage>
        <taxon>Eukaryota</taxon>
        <taxon>Metazoa</taxon>
        <taxon>Ecdysozoa</taxon>
        <taxon>Arthropoda</taxon>
        <taxon>Hexapoda</taxon>
        <taxon>Insecta</taxon>
        <taxon>Pterygota</taxon>
        <taxon>Neoptera</taxon>
        <taxon>Endopterygota</taxon>
        <taxon>Lepidoptera</taxon>
        <taxon>Glossata</taxon>
        <taxon>Ditrysia</taxon>
        <taxon>Pyraloidea</taxon>
        <taxon>Crambidae</taxon>
        <taxon>Crambinae</taxon>
        <taxon>Diatraea</taxon>
    </lineage>
</organism>
<dbReference type="GO" id="GO:0003779">
    <property type="term" value="F:actin binding"/>
    <property type="evidence" value="ECO:0007669"/>
    <property type="project" value="InterPro"/>
</dbReference>
<dbReference type="CDD" id="cd10569">
    <property type="entry name" value="FERM_C_Talin"/>
    <property type="match status" value="1"/>
</dbReference>
<dbReference type="SUPFAM" id="SSF109880">
    <property type="entry name" value="A middle domain of Talin 1"/>
    <property type="match status" value="1"/>
</dbReference>
<dbReference type="InterPro" id="IPR002404">
    <property type="entry name" value="IRS_PTB"/>
</dbReference>
<dbReference type="Gene3D" id="1.20.1420.10">
    <property type="entry name" value="Talin, central domain"/>
    <property type="match status" value="1"/>
</dbReference>
<dbReference type="PANTHER" id="PTHR19981:SF1">
    <property type="entry name" value="RHEA, ISOFORM B"/>
    <property type="match status" value="1"/>
</dbReference>
<dbReference type="SUPFAM" id="SSF109885">
    <property type="entry name" value="I/LWEQ domain"/>
    <property type="match status" value="1"/>
</dbReference>
<dbReference type="InterPro" id="IPR035964">
    <property type="entry name" value="I/LWEQ_dom_sf"/>
</dbReference>
<gene>
    <name evidence="3" type="ORF">DIATSA_LOCUS13443</name>
</gene>
<keyword evidence="1" id="KW-0175">Coiled coil</keyword>